<organism evidence="2 3">
    <name type="scientific">Nosema bombycis (strain CQ1 / CVCC 102059)</name>
    <name type="common">Microsporidian parasite</name>
    <name type="synonym">Pebrine of silkworm</name>
    <dbReference type="NCBI Taxonomy" id="578461"/>
    <lineage>
        <taxon>Eukaryota</taxon>
        <taxon>Fungi</taxon>
        <taxon>Fungi incertae sedis</taxon>
        <taxon>Microsporidia</taxon>
        <taxon>Nosematidae</taxon>
        <taxon>Nosema</taxon>
    </lineage>
</organism>
<dbReference type="AlphaFoldDB" id="R0MLW6"/>
<dbReference type="EMBL" id="KB908915">
    <property type="protein sequence ID" value="EOB15240.1"/>
    <property type="molecule type" value="Genomic_DNA"/>
</dbReference>
<dbReference type="VEuPathDB" id="MicrosporidiaDB:NBO_7g0061"/>
<evidence type="ECO:0000313" key="3">
    <source>
        <dbReference type="Proteomes" id="UP000016927"/>
    </source>
</evidence>
<sequence>MENSVNKRNGDKTSGDCYLDWKIKGLFETLYDIFNYCINIKKIIIAIICLICYVNCSDRNSNDEDVNKRWYKIEKLYNKIEELKLKFKLNKSIIKELRQKKSSLRKRIKQEKKAFFYLKKNNKLDLARTKYKTIDRLVAQAGTIESKLCKALIFSKKTALKLEALTRTKCTVITYYYMNGVLIEAKTRTIVVEFKELKKEMFVDIRAYDKGLRNPVVFRDNLCTII</sequence>
<dbReference type="HOGENOM" id="CLU_1225082_0_0_1"/>
<proteinExistence type="predicted"/>
<name>R0MLW6_NOSB1</name>
<accession>R0MLW6</accession>
<reference evidence="2 3" key="1">
    <citation type="journal article" date="2013" name="BMC Genomics">
        <title>Comparative genomics of parasitic silkworm microsporidia reveal an association between genome expansion and host adaptation.</title>
        <authorList>
            <person name="Pan G."/>
            <person name="Xu J."/>
            <person name="Li T."/>
            <person name="Xia Q."/>
            <person name="Liu S.L."/>
            <person name="Zhang G."/>
            <person name="Li S."/>
            <person name="Li C."/>
            <person name="Liu H."/>
            <person name="Yang L."/>
            <person name="Liu T."/>
            <person name="Zhang X."/>
            <person name="Wu Z."/>
            <person name="Fan W."/>
            <person name="Dang X."/>
            <person name="Xiang H."/>
            <person name="Tao M."/>
            <person name="Li Y."/>
            <person name="Hu J."/>
            <person name="Li Z."/>
            <person name="Lin L."/>
            <person name="Luo J."/>
            <person name="Geng L."/>
            <person name="Wang L."/>
            <person name="Long M."/>
            <person name="Wan Y."/>
            <person name="He N."/>
            <person name="Zhang Z."/>
            <person name="Lu C."/>
            <person name="Keeling P.J."/>
            <person name="Wang J."/>
            <person name="Xiang Z."/>
            <person name="Zhou Z."/>
        </authorList>
    </citation>
    <scope>NUCLEOTIDE SEQUENCE [LARGE SCALE GENOMIC DNA]</scope>
    <source>
        <strain evidence="3">CQ1 / CVCC 102059</strain>
    </source>
</reference>
<protein>
    <submittedName>
        <fullName evidence="2">Uncharacterized protein</fullName>
    </submittedName>
</protein>
<dbReference type="Proteomes" id="UP000016927">
    <property type="component" value="Unassembled WGS sequence"/>
</dbReference>
<gene>
    <name evidence="2" type="ORF">NBO_7g0061</name>
</gene>
<evidence type="ECO:0000256" key="1">
    <source>
        <dbReference type="SAM" id="Coils"/>
    </source>
</evidence>
<keyword evidence="3" id="KW-1185">Reference proteome</keyword>
<feature type="coiled-coil region" evidence="1">
    <location>
        <begin position="80"/>
        <end position="114"/>
    </location>
</feature>
<keyword evidence="1" id="KW-0175">Coiled coil</keyword>
<evidence type="ECO:0000313" key="2">
    <source>
        <dbReference type="EMBL" id="EOB15240.1"/>
    </source>
</evidence>